<evidence type="ECO:0000256" key="5">
    <source>
        <dbReference type="ARBA" id="ARBA00022833"/>
    </source>
</evidence>
<evidence type="ECO:0000313" key="13">
    <source>
        <dbReference type="Proteomes" id="UP000694388"/>
    </source>
</evidence>
<evidence type="ECO:0000256" key="6">
    <source>
        <dbReference type="ARBA" id="ARBA00023015"/>
    </source>
</evidence>
<dbReference type="PANTHER" id="PTHR31576">
    <property type="entry name" value="TATA BOX-BINDING PROTEIN-ASSOCIATED FACTOR RNA POLYMERASE I SUBUNIT B"/>
    <property type="match status" value="1"/>
</dbReference>
<evidence type="ECO:0000313" key="12">
    <source>
        <dbReference type="Ensembl" id="ENSEBUP00000000720.1"/>
    </source>
</evidence>
<evidence type="ECO:0000256" key="7">
    <source>
        <dbReference type="ARBA" id="ARBA00023125"/>
    </source>
</evidence>
<dbReference type="Ensembl" id="ENSEBUT00000001026.1">
    <property type="protein sequence ID" value="ENSEBUP00000000720.1"/>
    <property type="gene ID" value="ENSEBUG00000000807.1"/>
</dbReference>
<dbReference type="GO" id="GO:0042790">
    <property type="term" value="P:nucleolar large rRNA transcription by RNA polymerase I"/>
    <property type="evidence" value="ECO:0007669"/>
    <property type="project" value="TreeGrafter"/>
</dbReference>
<dbReference type="InterPro" id="IPR033599">
    <property type="entry name" value="TAF1B/Rrn7"/>
</dbReference>
<keyword evidence="4" id="KW-0863">Zinc-finger</keyword>
<dbReference type="AlphaFoldDB" id="A0A8C4N1C6"/>
<reference evidence="12" key="1">
    <citation type="submission" date="2025-08" db="UniProtKB">
        <authorList>
            <consortium name="Ensembl"/>
        </authorList>
    </citation>
    <scope>IDENTIFICATION</scope>
</reference>
<feature type="domain" description="Rrn7/TAF1B C-terminal cyclin" evidence="11">
    <location>
        <begin position="135"/>
        <end position="234"/>
    </location>
</feature>
<proteinExistence type="inferred from homology"/>
<protein>
    <submittedName>
        <fullName evidence="12">Uncharacterized protein</fullName>
    </submittedName>
</protein>
<evidence type="ECO:0000256" key="1">
    <source>
        <dbReference type="ARBA" id="ARBA00004604"/>
    </source>
</evidence>
<dbReference type="Pfam" id="PF20645">
    <property type="entry name" value="Rrn7_cyclin_C"/>
    <property type="match status" value="1"/>
</dbReference>
<evidence type="ECO:0000256" key="3">
    <source>
        <dbReference type="ARBA" id="ARBA00022723"/>
    </source>
</evidence>
<keyword evidence="7" id="KW-0238">DNA-binding</keyword>
<accession>A0A8C4N1C6</accession>
<dbReference type="Proteomes" id="UP000694388">
    <property type="component" value="Unplaced"/>
</dbReference>
<dbReference type="InterPro" id="IPR048538">
    <property type="entry name" value="Rrn7_cyclin_C"/>
</dbReference>
<dbReference type="GO" id="GO:0070860">
    <property type="term" value="C:RNA polymerase I core factor complex"/>
    <property type="evidence" value="ECO:0007669"/>
    <property type="project" value="InterPro"/>
</dbReference>
<evidence type="ECO:0000256" key="2">
    <source>
        <dbReference type="ARBA" id="ARBA00006899"/>
    </source>
</evidence>
<dbReference type="InterPro" id="IPR048540">
    <property type="entry name" value="Rrn7_cyclin_N"/>
</dbReference>
<reference evidence="12" key="2">
    <citation type="submission" date="2025-09" db="UniProtKB">
        <authorList>
            <consortium name="Ensembl"/>
        </authorList>
    </citation>
    <scope>IDENTIFICATION</scope>
</reference>
<dbReference type="PANTHER" id="PTHR31576:SF2">
    <property type="entry name" value="TATA BOX-BINDING PROTEIN-ASSOCIATED FACTOR RNA POLYMERASE I SUBUNIT B"/>
    <property type="match status" value="1"/>
</dbReference>
<evidence type="ECO:0000256" key="8">
    <source>
        <dbReference type="ARBA" id="ARBA00023163"/>
    </source>
</evidence>
<evidence type="ECO:0000256" key="9">
    <source>
        <dbReference type="ARBA" id="ARBA00023242"/>
    </source>
</evidence>
<evidence type="ECO:0000256" key="4">
    <source>
        <dbReference type="ARBA" id="ARBA00022771"/>
    </source>
</evidence>
<dbReference type="GeneTree" id="ENSGT00440000033827"/>
<evidence type="ECO:0000259" key="11">
    <source>
        <dbReference type="Pfam" id="PF20645"/>
    </source>
</evidence>
<dbReference type="GO" id="GO:0005668">
    <property type="term" value="C:RNA polymerase transcription factor SL1 complex"/>
    <property type="evidence" value="ECO:0007669"/>
    <property type="project" value="TreeGrafter"/>
</dbReference>
<comment type="subcellular location">
    <subcellularLocation>
        <location evidence="1">Nucleus</location>
        <location evidence="1">Nucleolus</location>
    </subcellularLocation>
</comment>
<keyword evidence="9" id="KW-0539">Nucleus</keyword>
<name>A0A8C4N1C6_EPTBU</name>
<dbReference type="OMA" id="WINSPLT"/>
<dbReference type="GO" id="GO:0008270">
    <property type="term" value="F:zinc ion binding"/>
    <property type="evidence" value="ECO:0007669"/>
    <property type="project" value="UniProtKB-KW"/>
</dbReference>
<dbReference type="Pfam" id="PF20644">
    <property type="entry name" value="Rrn7_cyclin_N"/>
    <property type="match status" value="1"/>
</dbReference>
<keyword evidence="6" id="KW-0805">Transcription regulation</keyword>
<keyword evidence="5" id="KW-0862">Zinc</keyword>
<keyword evidence="8" id="KW-0804">Transcription</keyword>
<comment type="similarity">
    <text evidence="2">Belongs to the RRN7/TAF1B family.</text>
</comment>
<evidence type="ECO:0000259" key="10">
    <source>
        <dbReference type="Pfam" id="PF20644"/>
    </source>
</evidence>
<organism evidence="12 13">
    <name type="scientific">Eptatretus burgeri</name>
    <name type="common">Inshore hagfish</name>
    <dbReference type="NCBI Taxonomy" id="7764"/>
    <lineage>
        <taxon>Eukaryota</taxon>
        <taxon>Metazoa</taxon>
        <taxon>Chordata</taxon>
        <taxon>Craniata</taxon>
        <taxon>Vertebrata</taxon>
        <taxon>Cyclostomata</taxon>
        <taxon>Myxini</taxon>
        <taxon>Myxiniformes</taxon>
        <taxon>Myxinidae</taxon>
        <taxon>Eptatretinae</taxon>
        <taxon>Eptatretus</taxon>
    </lineage>
</organism>
<keyword evidence="3" id="KW-0479">Metal-binding</keyword>
<keyword evidence="13" id="KW-1185">Reference proteome</keyword>
<feature type="domain" description="Rrn7/TAF1B N-terminal cyclin" evidence="10">
    <location>
        <begin position="43"/>
        <end position="117"/>
    </location>
</feature>
<sequence>MSTASCVSDDGASEVGCAGSGAHSVTSSLSWLSDWTDVSVVTKNSETDASSVNKRHVGSVDSALFGLSRWDVPHMSLTLSLCYLSLLWINSPLTLLDLLRLAWEGSVPYLHIVDKFPDEIKFSKQDTSIFQVTRVPSHGELLWEVNKLAVFLALPEFPMPSPQSLAYPPCLAARFLRELNLPDGLLKWCCMMVEPAIKHVKPQARCLPQHELHAASAVVLSLGLLYGLDDETEW</sequence>
<dbReference type="GO" id="GO:0001164">
    <property type="term" value="F:RNA polymerase I core promoter sequence-specific DNA binding"/>
    <property type="evidence" value="ECO:0007669"/>
    <property type="project" value="InterPro"/>
</dbReference>